<evidence type="ECO:0000313" key="2">
    <source>
        <dbReference type="Proteomes" id="UP000598146"/>
    </source>
</evidence>
<sequence length="62" mass="6934">MSSRKMTLHPGRHFGWWAEGRHASGRLFMKTWWPTEGLARTAARLVAGGNPIQVAPHPSKRG</sequence>
<keyword evidence="2" id="KW-1185">Reference proteome</keyword>
<dbReference type="RefSeq" id="WP_196417562.1">
    <property type="nucleotide sequence ID" value="NZ_JADQTO010000016.1"/>
</dbReference>
<comment type="caution">
    <text evidence="1">The sequence shown here is derived from an EMBL/GenBank/DDBJ whole genome shotgun (WGS) entry which is preliminary data.</text>
</comment>
<evidence type="ECO:0000313" key="1">
    <source>
        <dbReference type="EMBL" id="MBG0565793.1"/>
    </source>
</evidence>
<reference evidence="1" key="1">
    <citation type="submission" date="2020-11" db="EMBL/GenBank/DDBJ databases">
        <title>Isolation and identification of active actinomycetes.</title>
        <authorList>
            <person name="Sun X."/>
        </authorList>
    </citation>
    <scope>NUCLEOTIDE SEQUENCE</scope>
    <source>
        <strain evidence="1">NEAU-A11</strain>
    </source>
</reference>
<dbReference type="AlphaFoldDB" id="A0A931CEM2"/>
<protein>
    <submittedName>
        <fullName evidence="1">Uncharacterized protein</fullName>
    </submittedName>
</protein>
<proteinExistence type="predicted"/>
<organism evidence="1 2">
    <name type="scientific">Actinoplanes aureus</name>
    <dbReference type="NCBI Taxonomy" id="2792083"/>
    <lineage>
        <taxon>Bacteria</taxon>
        <taxon>Bacillati</taxon>
        <taxon>Actinomycetota</taxon>
        <taxon>Actinomycetes</taxon>
        <taxon>Micromonosporales</taxon>
        <taxon>Micromonosporaceae</taxon>
        <taxon>Actinoplanes</taxon>
    </lineage>
</organism>
<gene>
    <name evidence="1" type="ORF">I4J89_30520</name>
</gene>
<dbReference type="EMBL" id="JADQTO010000016">
    <property type="protein sequence ID" value="MBG0565793.1"/>
    <property type="molecule type" value="Genomic_DNA"/>
</dbReference>
<accession>A0A931CEM2</accession>
<dbReference type="Proteomes" id="UP000598146">
    <property type="component" value="Unassembled WGS sequence"/>
</dbReference>
<name>A0A931CEM2_9ACTN</name>